<evidence type="ECO:0000313" key="2">
    <source>
        <dbReference type="EMBL" id="KAJ0202799.1"/>
    </source>
</evidence>
<evidence type="ECO:0000256" key="1">
    <source>
        <dbReference type="SAM" id="MobiDB-lite"/>
    </source>
</evidence>
<sequence>MSLVPFDPNKQDMVNEFKDDSYFPVPKETDTMQEITVDINCQNHREMLDDFKPFSSDGYQNMGEFEREVEAEEEHDEEDEQGHAEDSKDDSEEHTEEDDDSDYIVDPEAILDDWEVDMREFHSCVDEVEWFGRGPNIELDLNQDDDLGVINNDDFESAGYEEDLRKRMHTSGYLASTILQKVDSNPRIPVKALQEEIQMDLELSISRMKVFRAKSIAKEQLYGDYERQYNLLRDYCLELQTNNPGTTVKLEVCNEPNPVTHQNQERRKSFWGGGRHVKYHNTV</sequence>
<dbReference type="Proteomes" id="UP000235145">
    <property type="component" value="Unassembled WGS sequence"/>
</dbReference>
<name>A0A9R1VCG5_LACSA</name>
<feature type="compositionally biased region" description="Basic and acidic residues" evidence="1">
    <location>
        <begin position="9"/>
        <end position="21"/>
    </location>
</feature>
<keyword evidence="3" id="KW-1185">Reference proteome</keyword>
<dbReference type="PANTHER" id="PTHR31973">
    <property type="entry name" value="POLYPROTEIN, PUTATIVE-RELATED"/>
    <property type="match status" value="1"/>
</dbReference>
<gene>
    <name evidence="2" type="ORF">LSAT_V11C500237250</name>
</gene>
<evidence type="ECO:0000313" key="3">
    <source>
        <dbReference type="Proteomes" id="UP000235145"/>
    </source>
</evidence>
<organism evidence="2 3">
    <name type="scientific">Lactuca sativa</name>
    <name type="common">Garden lettuce</name>
    <dbReference type="NCBI Taxonomy" id="4236"/>
    <lineage>
        <taxon>Eukaryota</taxon>
        <taxon>Viridiplantae</taxon>
        <taxon>Streptophyta</taxon>
        <taxon>Embryophyta</taxon>
        <taxon>Tracheophyta</taxon>
        <taxon>Spermatophyta</taxon>
        <taxon>Magnoliopsida</taxon>
        <taxon>eudicotyledons</taxon>
        <taxon>Gunneridae</taxon>
        <taxon>Pentapetalae</taxon>
        <taxon>asterids</taxon>
        <taxon>campanulids</taxon>
        <taxon>Asterales</taxon>
        <taxon>Asteraceae</taxon>
        <taxon>Cichorioideae</taxon>
        <taxon>Cichorieae</taxon>
        <taxon>Lactucinae</taxon>
        <taxon>Lactuca</taxon>
    </lineage>
</organism>
<proteinExistence type="predicted"/>
<comment type="caution">
    <text evidence="2">The sequence shown here is derived from an EMBL/GenBank/DDBJ whole genome shotgun (WGS) entry which is preliminary data.</text>
</comment>
<dbReference type="PANTHER" id="PTHR31973:SF190">
    <property type="entry name" value="MULE TRANSPOSASE DOMAIN-CONTAINING PROTEIN"/>
    <property type="match status" value="1"/>
</dbReference>
<feature type="region of interest" description="Disordered" evidence="1">
    <location>
        <begin position="49"/>
        <end position="106"/>
    </location>
</feature>
<feature type="compositionally biased region" description="Acidic residues" evidence="1">
    <location>
        <begin position="67"/>
        <end position="80"/>
    </location>
</feature>
<feature type="region of interest" description="Disordered" evidence="1">
    <location>
        <begin position="1"/>
        <end position="25"/>
    </location>
</feature>
<feature type="compositionally biased region" description="Acidic residues" evidence="1">
    <location>
        <begin position="87"/>
        <end position="106"/>
    </location>
</feature>
<reference evidence="2 3" key="1">
    <citation type="journal article" date="2017" name="Nat. Commun.">
        <title>Genome assembly with in vitro proximity ligation data and whole-genome triplication in lettuce.</title>
        <authorList>
            <person name="Reyes-Chin-Wo S."/>
            <person name="Wang Z."/>
            <person name="Yang X."/>
            <person name="Kozik A."/>
            <person name="Arikit S."/>
            <person name="Song C."/>
            <person name="Xia L."/>
            <person name="Froenicke L."/>
            <person name="Lavelle D.O."/>
            <person name="Truco M.J."/>
            <person name="Xia R."/>
            <person name="Zhu S."/>
            <person name="Xu C."/>
            <person name="Xu H."/>
            <person name="Xu X."/>
            <person name="Cox K."/>
            <person name="Korf I."/>
            <person name="Meyers B.C."/>
            <person name="Michelmore R.W."/>
        </authorList>
    </citation>
    <scope>NUCLEOTIDE SEQUENCE [LARGE SCALE GENOMIC DNA]</scope>
    <source>
        <strain evidence="3">cv. Salinas</strain>
        <tissue evidence="2">Seedlings</tissue>
    </source>
</reference>
<dbReference type="AlphaFoldDB" id="A0A9R1VCG5"/>
<protein>
    <submittedName>
        <fullName evidence="2">Uncharacterized protein</fullName>
    </submittedName>
</protein>
<dbReference type="EMBL" id="NBSK02000005">
    <property type="protein sequence ID" value="KAJ0202799.1"/>
    <property type="molecule type" value="Genomic_DNA"/>
</dbReference>
<accession>A0A9R1VCG5</accession>